<comment type="subcellular location">
    <subcellularLocation>
        <location evidence="1">Cytoplasm</location>
    </subcellularLocation>
</comment>
<dbReference type="GO" id="GO:0005737">
    <property type="term" value="C:cytoplasm"/>
    <property type="evidence" value="ECO:0007669"/>
    <property type="project" value="UniProtKB-SubCell"/>
</dbReference>
<evidence type="ECO:0000256" key="5">
    <source>
        <dbReference type="ARBA" id="ARBA00026055"/>
    </source>
</evidence>
<feature type="region of interest" description="Disordered" evidence="6">
    <location>
        <begin position="93"/>
        <end position="116"/>
    </location>
</feature>
<dbReference type="InterPro" id="IPR027684">
    <property type="entry name" value="TBCC"/>
</dbReference>
<evidence type="ECO:0000256" key="2">
    <source>
        <dbReference type="ARBA" id="ARBA00008848"/>
    </source>
</evidence>
<dbReference type="PANTHER" id="PTHR15139:SF0">
    <property type="entry name" value="TUBULIN-SPECIFIC CHAPERONE C"/>
    <property type="match status" value="1"/>
</dbReference>
<protein>
    <recommendedName>
        <fullName evidence="7">C-CAP/cofactor C-like domain-containing protein</fullName>
    </recommendedName>
</protein>
<evidence type="ECO:0000259" key="7">
    <source>
        <dbReference type="PROSITE" id="PS51329"/>
    </source>
</evidence>
<evidence type="ECO:0000256" key="6">
    <source>
        <dbReference type="SAM" id="MobiDB-lite"/>
    </source>
</evidence>
<dbReference type="PANTHER" id="PTHR15139">
    <property type="entry name" value="TUBULIN FOLDING COFACTOR C"/>
    <property type="match status" value="1"/>
</dbReference>
<comment type="subunit">
    <text evidence="5">Supercomplex made of cofactors A to E. Cofactors A and D function by capturing and stabilizing tubulin in a quasi-native conformation. Cofactor E binds to the cofactor D-tubulin complex; interaction with cofactor C then causes the release of tubulin polypeptides that are committed to the native state.</text>
</comment>
<dbReference type="AlphaFoldDB" id="A0A4T0GPM3"/>
<evidence type="ECO:0000256" key="4">
    <source>
        <dbReference type="ARBA" id="ARBA00022990"/>
    </source>
</evidence>
<organism evidence="8 9">
    <name type="scientific">Wallemia ichthyophaga</name>
    <dbReference type="NCBI Taxonomy" id="245174"/>
    <lineage>
        <taxon>Eukaryota</taxon>
        <taxon>Fungi</taxon>
        <taxon>Dikarya</taxon>
        <taxon>Basidiomycota</taxon>
        <taxon>Wallemiomycotina</taxon>
        <taxon>Wallemiomycetes</taxon>
        <taxon>Wallemiales</taxon>
        <taxon>Wallemiaceae</taxon>
        <taxon>Wallemia</taxon>
    </lineage>
</organism>
<dbReference type="Pfam" id="PF07986">
    <property type="entry name" value="TBCC"/>
    <property type="match status" value="1"/>
</dbReference>
<keyword evidence="3" id="KW-0963">Cytoplasm</keyword>
<gene>
    <name evidence="8" type="ORF">E3P90_02253</name>
</gene>
<evidence type="ECO:0000256" key="1">
    <source>
        <dbReference type="ARBA" id="ARBA00004496"/>
    </source>
</evidence>
<dbReference type="InterPro" id="IPR012945">
    <property type="entry name" value="Tubulin-bd_cofactor_C_dom"/>
</dbReference>
<proteinExistence type="inferred from homology"/>
<dbReference type="GO" id="GO:0007021">
    <property type="term" value="P:tubulin complex assembly"/>
    <property type="evidence" value="ECO:0007669"/>
    <property type="project" value="TreeGrafter"/>
</dbReference>
<dbReference type="InterPro" id="IPR016098">
    <property type="entry name" value="CAP/MinC_C"/>
</dbReference>
<feature type="compositionally biased region" description="Low complexity" evidence="6">
    <location>
        <begin position="93"/>
        <end position="106"/>
    </location>
</feature>
<dbReference type="GO" id="GO:0007023">
    <property type="term" value="P:post-chaperonin tubulin folding pathway"/>
    <property type="evidence" value="ECO:0007669"/>
    <property type="project" value="InterPro"/>
</dbReference>
<evidence type="ECO:0000313" key="9">
    <source>
        <dbReference type="Proteomes" id="UP000306954"/>
    </source>
</evidence>
<dbReference type="Pfam" id="PF16752">
    <property type="entry name" value="TBCC_N"/>
    <property type="match status" value="1"/>
</dbReference>
<keyword evidence="4" id="KW-0007">Acetylation</keyword>
<evidence type="ECO:0000313" key="8">
    <source>
        <dbReference type="EMBL" id="TIB11910.1"/>
    </source>
</evidence>
<dbReference type="EMBL" id="SPOF01000021">
    <property type="protein sequence ID" value="TIB11910.1"/>
    <property type="molecule type" value="Genomic_DNA"/>
</dbReference>
<comment type="caution">
    <text evidence="8">The sequence shown here is derived from an EMBL/GenBank/DDBJ whole genome shotgun (WGS) entry which is preliminary data.</text>
</comment>
<accession>A0A4T0GPM3</accession>
<dbReference type="Proteomes" id="UP000306954">
    <property type="component" value="Unassembled WGS sequence"/>
</dbReference>
<dbReference type="InterPro" id="IPR031925">
    <property type="entry name" value="TBCC_N"/>
</dbReference>
<comment type="similarity">
    <text evidence="2">Belongs to the TBCC family.</text>
</comment>
<dbReference type="PROSITE" id="PS51329">
    <property type="entry name" value="C_CAP_COFACTOR_C"/>
    <property type="match status" value="1"/>
</dbReference>
<name>A0A4T0GPM3_WALIC</name>
<feature type="domain" description="C-CAP/cofactor C-like" evidence="7">
    <location>
        <begin position="120"/>
        <end position="271"/>
    </location>
</feature>
<dbReference type="InterPro" id="IPR038397">
    <property type="entry name" value="TBCC_N_sf"/>
</dbReference>
<dbReference type="GO" id="GO:0015631">
    <property type="term" value="F:tubulin binding"/>
    <property type="evidence" value="ECO:0007669"/>
    <property type="project" value="InterPro"/>
</dbReference>
<dbReference type="Gene3D" id="2.160.20.70">
    <property type="match status" value="1"/>
</dbReference>
<dbReference type="OrthoDB" id="194775at2759"/>
<dbReference type="Gene3D" id="1.20.58.1250">
    <property type="entry name" value="Tubulin Binding Cofactor C, N-terminal domain"/>
    <property type="match status" value="1"/>
</dbReference>
<dbReference type="InterPro" id="IPR017901">
    <property type="entry name" value="C-CAP_CF_C-like"/>
</dbReference>
<evidence type="ECO:0000256" key="3">
    <source>
        <dbReference type="ARBA" id="ARBA00022490"/>
    </source>
</evidence>
<sequence length="281" mass="30749">MEFWDMFKTRKADILRLVDAAQSGCEIRQARVELYSLQKTFNDAVDLLPSFDQKSYSTQLVQIASILNEKEAAVAPKPKFSFKDKARARQAASVTTASAGSAGNASIGPAKTTLDQHLHPHNHESALAATDIHHTLHIINAHQGGLTVDRVSDSVLVAPADTHSPSSCHIHNVERSIINLIRVDGSLFLNNINHAIIIAECHQFRIHKSHNVTIALSISSTAIMESCTNITFVKHPKATNIPVVSDFDDPVSSSNFTYSENTGRVEDIVKQPTLAQLAYLP</sequence>
<reference evidence="8 9" key="1">
    <citation type="submission" date="2019-03" db="EMBL/GenBank/DDBJ databases">
        <title>Sequencing 23 genomes of Wallemia ichthyophaga.</title>
        <authorList>
            <person name="Gostincar C."/>
        </authorList>
    </citation>
    <scope>NUCLEOTIDE SEQUENCE [LARGE SCALE GENOMIC DNA]</scope>
    <source>
        <strain evidence="8 9">EXF-8621</strain>
    </source>
</reference>